<dbReference type="GO" id="GO:0004176">
    <property type="term" value="F:ATP-dependent peptidase activity"/>
    <property type="evidence" value="ECO:0007669"/>
    <property type="project" value="InterPro"/>
</dbReference>
<dbReference type="GO" id="GO:0005524">
    <property type="term" value="F:ATP binding"/>
    <property type="evidence" value="ECO:0007669"/>
    <property type="project" value="InterPro"/>
</dbReference>
<gene>
    <name evidence="1" type="ORF">SAMN05192558_113129</name>
</gene>
<dbReference type="SUPFAM" id="SSF140990">
    <property type="entry name" value="FtsH protease domain-like"/>
    <property type="match status" value="1"/>
</dbReference>
<evidence type="ECO:0000313" key="2">
    <source>
        <dbReference type="Proteomes" id="UP000199651"/>
    </source>
</evidence>
<dbReference type="STRING" id="504798.SAMN05421871_101883"/>
<dbReference type="AlphaFoldDB" id="A0A1H0VA09"/>
<dbReference type="RefSeq" id="WP_091382751.1">
    <property type="nucleotide sequence ID" value="NZ_FNDV01000001.1"/>
</dbReference>
<evidence type="ECO:0000313" key="1">
    <source>
        <dbReference type="EMBL" id="SDP75280.1"/>
    </source>
</evidence>
<keyword evidence="2" id="KW-1185">Reference proteome</keyword>
<dbReference type="Gene3D" id="1.20.58.760">
    <property type="entry name" value="Peptidase M41"/>
    <property type="match status" value="1"/>
</dbReference>
<dbReference type="Proteomes" id="UP000199651">
    <property type="component" value="Unassembled WGS sequence"/>
</dbReference>
<protein>
    <recommendedName>
        <fullName evidence="3">Peptidase family M41</fullName>
    </recommendedName>
</protein>
<dbReference type="EMBL" id="FNJB01000013">
    <property type="protein sequence ID" value="SDP75280.1"/>
    <property type="molecule type" value="Genomic_DNA"/>
</dbReference>
<sequence>MASREIHPHRLAVAVHELGHWVVAKDASIRVLKVRLSGSGAGTNGLCRVRWPNDDDGALDHAYLLFWLAGCEAQRLHSEKTGTKLDTSGWSADLAKFKKVRRQHAPSRKWSESSLRADARRLVRAHWSEISRLAPRLAERGHL</sequence>
<dbReference type="GO" id="GO:0004222">
    <property type="term" value="F:metalloendopeptidase activity"/>
    <property type="evidence" value="ECO:0007669"/>
    <property type="project" value="InterPro"/>
</dbReference>
<name>A0A1H0VA09_9PSEU</name>
<organism evidence="1 2">
    <name type="scientific">Actinokineospora alba</name>
    <dbReference type="NCBI Taxonomy" id="504798"/>
    <lineage>
        <taxon>Bacteria</taxon>
        <taxon>Bacillati</taxon>
        <taxon>Actinomycetota</taxon>
        <taxon>Actinomycetes</taxon>
        <taxon>Pseudonocardiales</taxon>
        <taxon>Pseudonocardiaceae</taxon>
        <taxon>Actinokineospora</taxon>
    </lineage>
</organism>
<reference evidence="2" key="1">
    <citation type="submission" date="2016-10" db="EMBL/GenBank/DDBJ databases">
        <authorList>
            <person name="Varghese N."/>
            <person name="Submissions S."/>
        </authorList>
    </citation>
    <scope>NUCLEOTIDE SEQUENCE [LARGE SCALE GENOMIC DNA]</scope>
    <source>
        <strain evidence="2">IBRC-M 10655</strain>
    </source>
</reference>
<proteinExistence type="predicted"/>
<dbReference type="GO" id="GO:0006508">
    <property type="term" value="P:proteolysis"/>
    <property type="evidence" value="ECO:0007669"/>
    <property type="project" value="InterPro"/>
</dbReference>
<dbReference type="OrthoDB" id="3635014at2"/>
<dbReference type="InterPro" id="IPR037219">
    <property type="entry name" value="Peptidase_M41-like"/>
</dbReference>
<accession>A0A1H0VA09</accession>
<evidence type="ECO:0008006" key="3">
    <source>
        <dbReference type="Google" id="ProtNLM"/>
    </source>
</evidence>